<dbReference type="InterPro" id="IPR019787">
    <property type="entry name" value="Znf_PHD-finger"/>
</dbReference>
<evidence type="ECO:0000256" key="1">
    <source>
        <dbReference type="ARBA" id="ARBA00022723"/>
    </source>
</evidence>
<evidence type="ECO:0000256" key="5">
    <source>
        <dbReference type="SAM" id="MobiDB-lite"/>
    </source>
</evidence>
<organism evidence="7 8">
    <name type="scientific">Cryptosporidium ubiquitum</name>
    <dbReference type="NCBI Taxonomy" id="857276"/>
    <lineage>
        <taxon>Eukaryota</taxon>
        <taxon>Sar</taxon>
        <taxon>Alveolata</taxon>
        <taxon>Apicomplexa</taxon>
        <taxon>Conoidasida</taxon>
        <taxon>Coccidia</taxon>
        <taxon>Eucoccidiorida</taxon>
        <taxon>Eimeriorina</taxon>
        <taxon>Cryptosporidiidae</taxon>
        <taxon>Cryptosporidium</taxon>
    </lineage>
</organism>
<evidence type="ECO:0000259" key="6">
    <source>
        <dbReference type="PROSITE" id="PS50016"/>
    </source>
</evidence>
<accession>A0A1J4MKN9</accession>
<gene>
    <name evidence="7" type="ORF">cubi_02641</name>
</gene>
<dbReference type="Pfam" id="PF13832">
    <property type="entry name" value="zf-HC5HC2H_2"/>
    <property type="match status" value="1"/>
</dbReference>
<protein>
    <recommendedName>
        <fullName evidence="6">PHD-type domain-containing protein</fullName>
    </recommendedName>
</protein>
<dbReference type="VEuPathDB" id="CryptoDB:cubi_02641"/>
<dbReference type="PROSITE" id="PS50016">
    <property type="entry name" value="ZF_PHD_2"/>
    <property type="match status" value="1"/>
</dbReference>
<evidence type="ECO:0000313" key="8">
    <source>
        <dbReference type="Proteomes" id="UP000186176"/>
    </source>
</evidence>
<name>A0A1J4MKN9_9CRYT</name>
<sequence>MLDDRECIICNDVEEYAYSELTLVKCKNCDVFFHKICYGISSHNVSSQGIVILCDPCQYELQIKGKQLNQLSSSKDLKCIICFNSGILKRALVPKKFDLFQNSEFKVNSQNRAIWIHIDCAIYSQHYISVNNWRTMSNIEILRPLVYINDKSCSICNGNMGLLKQCSFSQCLEHFHIHCLLKSPSYKHKNIKIEKNHLLDIYCINHSKNEYQISLEHGQKKSIIKSLREEIKTLETSRNLDNYIKAVLGLNKGELFTFPEFLSSKKDFIGFTLLSIIVSCDIWTLRTTALLSLAGKPLQKDNTPIFTVTKKSNINKWINLSRYIPVSLKYVENLISLSCLISDIIEKKTNQHTRLEISNNILYYITDIKLILDNQTINEWETKYLDYYNILRNKLDRSSLDINQLREIFQDLPLMNKKDGVFNMANHSSNLYLAIKCIFNNIQRLDLELDRVLKSKTLDLDKLRYIKYKIENEIPSNSPINRQKYNKVLIYYTYMEKLLERMIRKFKFGYLRQDLNISKNEEFEKNFRDFFDQIERLKSTKTLIDFILNVEIEEYSKKESETKNNLCQDLENWRSFDFHPNSHIITSFNSKIVTRGVTSKKMRSLVQEINKFQKWEKMVNECFEILKSLERRCFSSNKSLPNKDYSTFREKFQRFINQLDILELKTTFLIKQILSLKRIFIKNKDILTRSKVFNQYECLLEEFNRVSELENLLEREPDPNFNSVLLYFDFVLKSRFCLLPRKFYQTGLISKLEKYLFFEGYITRSLEIRELSFQDVIILNQYLSYKKENAHIHITPESGIFQDFESLLIKLLKKFSENFDLVSKIYLILNYSEEYSDFILSSFQDLSILDPIIKYLIKSKKDFDTPTKGLFNYLMTFNSKLRSQKWDSDCDQSHYGDLEIIKWIYKPFGTKFSFKDYQEYFIDTVKNTDFDKDLCLLQQRDLNTIIEIPFIYKIKLIQRYYILETLSILIDNHFHYIDIQDLVSKIFNTRDLQILVMIWRNLRSLDIDRDTFQDFKSLKLTYSQEKENLKELNKQGLIMNDYLYNLVMGHLIEKILVDFPVKGIVFGSIDDYLVDMECIKKYNIIGQSDTNLLISEINEIKLLEDSLKKIIQKMNSDNFNHKKRLIEDILDQDLNFKTNLNSCDLFQSYNKREWDDIYLHQPISYDEEIIGNRLKLDFQVKRRNNFFLKIHINSLFDQESISIIKSKNPNMGNHFETKESTNNKKNKSIRNLINEYLSIIEDERNEILLILGRSSKYGVHVIGNKENKLIFEIDNLFKNLSQKKEITSILKFLNHLVNDLIHFEIAFIINIARLCKIDLNENFVLKEWFNDTYLKDKTPYKVFISTETILEKDNNAVSFSIYKLIRRISLEYLNLVENWDQKYSEIIENRIEKESSREFYNVLLIYNQNKLLRRIFQGDLDSTAIRSYDLSNREIIHKIKSERIKEEYQKMRDLVGDLMIPFKDHMNKTFVDIVTNGLYDMKSSSKFLIYFPSSLIESLRSKEFENYSGNPLRIFVEEISIIYFSEDISLLLIKINMTYKCESFYVSPELLITLSNEIDLKYGISTRQLFMDSYYFFVKIYKDSLTTENYYYIRESNRAQDLIDFVNSKLKSFETEILTEMGFSISSSKFEKNRIKMNLEAFKICKDGNNLEKIKNKKLIMITDIISLISNIILYRVFLDGLLIEDDNFDKKIHLFRRNYSVLDFDLALKSIVMYLSLRDLVEDSFSKIEKMNSRDEIFAPIEIFKISKELSILTELLNKEEISINIKERPKIHHYLFEKESMLIEDFRTWEIASDSYLFKGDSYNNQSFNSEFCLNTILWVPEYENFNTVSDIIELILFHIKKIKSSKLELSSLEISNLINALETKKSLILELEENSLKILKEIKLDEKENSRFETKSKPFLLIEKVIPPPKVSQKMVYEYISKKLFKLIPNFKLLNQTLNILPYKGFEILNKYFNNSILMDKSLISTLNIIGDLETKCDLETKQDLEGIVSHNFEYLSKIIDLRILINESKLSSETLYRAYLKFFRGIFRYFLVYGTKHRWVDISELQCNNDEKGKKRKEIFVPILEYVVLRKLYVEFLSWYKFDKSVEHSKGAFQNCEFIILESLLSCCNYLMEKVSFSLGNVENEYLINHCILRYLYFQQEREIIDKPKKLNLMIGILDIGEYLVNYFDIIDMELIIKQSFTRIKNPDLDYDKYELGSLSVFSRVDNKLIHHFLRKNKIQVSICGLEDAKYGLISNIYYIKDNKEKIDFRWSIGRISYSLKPIHGVYFLRSYVKQYLEYIFKTFYNKEDQDYIKKKDHSIYLEAFGEEDQLSIENLFRILDKYLKDVMDYSLRLMLKSFKIKSNNDHFSYSNLSKYPSYLEELKNKWMIFGQDKWISELIKVGSHIKMSKGTNKKRIREEKTEEMLDIDKVPILVKNNKSYTGKEKDSQVEELKKRSLDIKSETTNNMEEKTEMVDNVELEKVTTKGTDIIDLERLRTHEGAKSDLKYAWLGWLSFGKNQENVDEDVLEIGIYQISNQFTKKNDNILKELSRCLELRYNGIKYSMEIVEKALGNNSMVVLISSNWSHHLRFCKSQIFNRIFHYNYNCEDYEIFEFEMVDKNTTNKDIFNNNSKNRDSKNKKSEEEVKPIGDVRLWLFPCNLSNENSNRLFFSGNLTRKNSVPLPISKYYLIGMLVSSSEVKQNFGFGSGSGSGSGTNSDPDLDSGSGLRQDPDEEISVMTSLLPNQGQMHKIAQYCHNKSMKSESKMEFLINNDMFSSAGTLLSSLLSINGNSSQLTHSTSLSNNQDNYSNNIYTLRDLAKSIKRKISEG</sequence>
<keyword evidence="2 4" id="KW-0863">Zinc-finger</keyword>
<dbReference type="InterPro" id="IPR001965">
    <property type="entry name" value="Znf_PHD"/>
</dbReference>
<reference evidence="7 8" key="1">
    <citation type="submission" date="2016-10" db="EMBL/GenBank/DDBJ databases">
        <title>Reductive evolution of mitochondrial metabolism and differential evolution of invasion-related proteins in Cryptosporidium.</title>
        <authorList>
            <person name="Liu S."/>
            <person name="Roellig D.M."/>
            <person name="Guo Y."/>
            <person name="Li N."/>
            <person name="Frace M.A."/>
            <person name="Tang K."/>
            <person name="Zhang L."/>
            <person name="Feng Y."/>
            <person name="Xiao L."/>
        </authorList>
    </citation>
    <scope>NUCLEOTIDE SEQUENCE [LARGE SCALE GENOMIC DNA]</scope>
    <source>
        <strain evidence="7">39726</strain>
    </source>
</reference>
<dbReference type="GO" id="GO:0006357">
    <property type="term" value="P:regulation of transcription by RNA polymerase II"/>
    <property type="evidence" value="ECO:0007669"/>
    <property type="project" value="TreeGrafter"/>
</dbReference>
<feature type="region of interest" description="Disordered" evidence="5">
    <location>
        <begin position="2690"/>
        <end position="2715"/>
    </location>
</feature>
<comment type="caution">
    <text evidence="7">The sequence shown here is derived from an EMBL/GenBank/DDBJ whole genome shotgun (WGS) entry which is preliminary data.</text>
</comment>
<evidence type="ECO:0000313" key="7">
    <source>
        <dbReference type="EMBL" id="OII73429.1"/>
    </source>
</evidence>
<dbReference type="PANTHER" id="PTHR13793">
    <property type="entry name" value="PHD FINGER PROTEINS"/>
    <property type="match status" value="1"/>
</dbReference>
<dbReference type="PANTHER" id="PTHR13793:SF107">
    <property type="entry name" value="BROMODOMAIN-CONTAINING PROTEIN HOMOLOG"/>
    <property type="match status" value="1"/>
</dbReference>
<dbReference type="SUPFAM" id="SSF57903">
    <property type="entry name" value="FYVE/PHD zinc finger"/>
    <property type="match status" value="1"/>
</dbReference>
<evidence type="ECO:0000256" key="4">
    <source>
        <dbReference type="PROSITE-ProRule" id="PRU00146"/>
    </source>
</evidence>
<keyword evidence="8" id="KW-1185">Reference proteome</keyword>
<dbReference type="InterPro" id="IPR011011">
    <property type="entry name" value="Znf_FYVE_PHD"/>
</dbReference>
<dbReference type="RefSeq" id="XP_028874772.1">
    <property type="nucleotide sequence ID" value="XM_029019652.1"/>
</dbReference>
<dbReference type="InterPro" id="IPR050701">
    <property type="entry name" value="Histone_Mod_Regulator"/>
</dbReference>
<feature type="domain" description="PHD-type" evidence="6">
    <location>
        <begin position="4"/>
        <end position="60"/>
    </location>
</feature>
<dbReference type="Gene3D" id="3.30.40.10">
    <property type="entry name" value="Zinc/RING finger domain, C3HC4 (zinc finger)"/>
    <property type="match status" value="1"/>
</dbReference>
<dbReference type="GO" id="GO:0008270">
    <property type="term" value="F:zinc ion binding"/>
    <property type="evidence" value="ECO:0007669"/>
    <property type="project" value="UniProtKB-KW"/>
</dbReference>
<dbReference type="InterPro" id="IPR013083">
    <property type="entry name" value="Znf_RING/FYVE/PHD"/>
</dbReference>
<dbReference type="Proteomes" id="UP000186176">
    <property type="component" value="Unassembled WGS sequence"/>
</dbReference>
<proteinExistence type="predicted"/>
<keyword evidence="3" id="KW-0862">Zinc</keyword>
<evidence type="ECO:0000256" key="2">
    <source>
        <dbReference type="ARBA" id="ARBA00022771"/>
    </source>
</evidence>
<evidence type="ECO:0000256" key="3">
    <source>
        <dbReference type="ARBA" id="ARBA00022833"/>
    </source>
</evidence>
<dbReference type="GeneID" id="39979431"/>
<dbReference type="OrthoDB" id="336088at2759"/>
<dbReference type="SMART" id="SM00249">
    <property type="entry name" value="PHD"/>
    <property type="match status" value="2"/>
</dbReference>
<keyword evidence="1" id="KW-0479">Metal-binding</keyword>
<dbReference type="EMBL" id="LRBP01000016">
    <property type="protein sequence ID" value="OII73429.1"/>
    <property type="molecule type" value="Genomic_DNA"/>
</dbReference>